<dbReference type="EMBL" id="UFYW01000001">
    <property type="protein sequence ID" value="STD83961.1"/>
    <property type="molecule type" value="Genomic_DNA"/>
</dbReference>
<evidence type="ECO:0000313" key="1">
    <source>
        <dbReference type="EMBL" id="STD83961.1"/>
    </source>
</evidence>
<organism evidence="1 2">
    <name type="scientific">Enterococcus gallinarum</name>
    <dbReference type="NCBI Taxonomy" id="1353"/>
    <lineage>
        <taxon>Bacteria</taxon>
        <taxon>Bacillati</taxon>
        <taxon>Bacillota</taxon>
        <taxon>Bacilli</taxon>
        <taxon>Lactobacillales</taxon>
        <taxon>Enterococcaceae</taxon>
        <taxon>Enterococcus</taxon>
    </lineage>
</organism>
<dbReference type="SUPFAM" id="SSF158560">
    <property type="entry name" value="BH3980-like"/>
    <property type="match status" value="1"/>
</dbReference>
<dbReference type="Proteomes" id="UP000254807">
    <property type="component" value="Unassembled WGS sequence"/>
</dbReference>
<reference evidence="1 2" key="1">
    <citation type="submission" date="2018-06" db="EMBL/GenBank/DDBJ databases">
        <authorList>
            <consortium name="Pathogen Informatics"/>
            <person name="Doyle S."/>
        </authorList>
    </citation>
    <scope>NUCLEOTIDE SEQUENCE [LARGE SCALE GENOMIC DNA]</scope>
    <source>
        <strain evidence="1 2">NCTC12360</strain>
    </source>
</reference>
<gene>
    <name evidence="1" type="ORF">NCTC12360_02479</name>
</gene>
<dbReference type="Gene3D" id="1.10.1900.10">
    <property type="entry name" value="c-terminal domain of poly(a) binding protein"/>
    <property type="match status" value="1"/>
</dbReference>
<protein>
    <submittedName>
        <fullName evidence="1">DUF1048 family protein</fullName>
    </submittedName>
</protein>
<dbReference type="AlphaFoldDB" id="A0A376GZJ0"/>
<dbReference type="RefSeq" id="WP_060815054.1">
    <property type="nucleotide sequence ID" value="NZ_JAJGOJ010000003.1"/>
</dbReference>
<proteinExistence type="predicted"/>
<keyword evidence="2" id="KW-1185">Reference proteome</keyword>
<dbReference type="OrthoDB" id="1711122at2"/>
<evidence type="ECO:0000313" key="2">
    <source>
        <dbReference type="Proteomes" id="UP000254807"/>
    </source>
</evidence>
<dbReference type="Pfam" id="PF06304">
    <property type="entry name" value="DUF1048"/>
    <property type="match status" value="1"/>
</dbReference>
<name>A0A376GZJ0_ENTGA</name>
<accession>A0A376GZJ0</accession>
<sequence length="113" mass="13098">MNFYDKITGNDMNKQQKEFQLRIDKLPASYQDAWRELNQKIWNYSDFSGRNLYPILEGIVGLFEESAAEKLPINSVIGENMTTFISEIAEAAGAKNERDKLREHLNQVTKKLK</sequence>
<dbReference type="InterPro" id="IPR008316">
    <property type="entry name" value="UCP029876"/>
</dbReference>